<proteinExistence type="predicted"/>
<evidence type="ECO:0000256" key="1">
    <source>
        <dbReference type="SAM" id="MobiDB-lite"/>
    </source>
</evidence>
<dbReference type="Pfam" id="PF13546">
    <property type="entry name" value="DDE_5"/>
    <property type="match status" value="1"/>
</dbReference>
<name>A0ABW9HVJ8_9ACTN</name>
<organism evidence="3 4">
    <name type="scientific">Streptomyces niveiscabiei</name>
    <dbReference type="NCBI Taxonomy" id="164115"/>
    <lineage>
        <taxon>Bacteria</taxon>
        <taxon>Bacillati</taxon>
        <taxon>Actinomycetota</taxon>
        <taxon>Actinomycetes</taxon>
        <taxon>Kitasatosporales</taxon>
        <taxon>Streptomycetaceae</taxon>
        <taxon>Streptomyces</taxon>
    </lineage>
</organism>
<evidence type="ECO:0000313" key="4">
    <source>
        <dbReference type="Proteomes" id="UP001631957"/>
    </source>
</evidence>
<protein>
    <submittedName>
        <fullName evidence="3">Transposase</fullName>
    </submittedName>
</protein>
<gene>
    <name evidence="3" type="ORF">ACKI18_19410</name>
</gene>
<feature type="domain" description="Transposase IS701-like DDE" evidence="2">
    <location>
        <begin position="17"/>
        <end position="117"/>
    </location>
</feature>
<sequence>MPHRAGTPSTTGACTCPAWASDRERRREAGIPEEVAFATKPQLGREMLAAALASKTPFTWLVADADYGKDLALRAETAGQGQIRLRVRLLPRPRHRRHAAGRVHRPGRRPLVDRRGQRTGQTAHRARPVPGPQVDPLAPARHHRDARPGLPDHPARPAPRPRRRLPPSAAPLASTPPDPGHREPLRLPTRPPARPTQTLAPKRKLPITKSWPEVVVQVSIRCRISLREVCG</sequence>
<comment type="caution">
    <text evidence="3">The sequence shown here is derived from an EMBL/GenBank/DDBJ whole genome shotgun (WGS) entry which is preliminary data.</text>
</comment>
<feature type="compositionally biased region" description="Low complexity" evidence="1">
    <location>
        <begin position="166"/>
        <end position="175"/>
    </location>
</feature>
<dbReference type="EMBL" id="JBJVNI010000010">
    <property type="protein sequence ID" value="MFM9610868.1"/>
    <property type="molecule type" value="Genomic_DNA"/>
</dbReference>
<evidence type="ECO:0000259" key="2">
    <source>
        <dbReference type="Pfam" id="PF13546"/>
    </source>
</evidence>
<dbReference type="InterPro" id="IPR038721">
    <property type="entry name" value="IS701-like_DDE_dom"/>
</dbReference>
<feature type="region of interest" description="Disordered" evidence="1">
    <location>
        <begin position="91"/>
        <end position="203"/>
    </location>
</feature>
<dbReference type="Proteomes" id="UP001631957">
    <property type="component" value="Unassembled WGS sequence"/>
</dbReference>
<evidence type="ECO:0000313" key="3">
    <source>
        <dbReference type="EMBL" id="MFM9610868.1"/>
    </source>
</evidence>
<dbReference type="RefSeq" id="WP_409121901.1">
    <property type="nucleotide sequence ID" value="NZ_JBJVNI010000010.1"/>
</dbReference>
<accession>A0ABW9HVJ8</accession>
<reference evidence="3 4" key="1">
    <citation type="submission" date="2024-12" db="EMBL/GenBank/DDBJ databases">
        <title>Forecasting of Potato common scab and diversities of Pathogenic streptomyces spp. in china.</title>
        <authorList>
            <person name="Handique U."/>
            <person name="Wu J."/>
        </authorList>
    </citation>
    <scope>NUCLEOTIDE SEQUENCE [LARGE SCALE GENOMIC DNA]</scope>
    <source>
        <strain evidence="3 4">ZRIMU1530</strain>
    </source>
</reference>
<keyword evidence="4" id="KW-1185">Reference proteome</keyword>
<feature type="compositionally biased region" description="Basic residues" evidence="1">
    <location>
        <begin position="91"/>
        <end position="108"/>
    </location>
</feature>